<sequence>MKDSFSYQSRSPSRGRNSLLLCTLVVISILGIDILFHGAIRNQVREGVAVFNGWAGQAAHVLQNSFFSSRVSETQANAEKLKQTERAAAYEAVKLENEELRALLNVVRTNDPDTGGVTAPIVSSVHASPYGTFLIGAGSADGIAAGSVVLSSTGFAIGVVGNPGLHTSIVIEIFAPGASTEVIVHGAAGIAHGFGGGNARMQIPRGVMIEVGDSVRAPALSQRPVGIVGEIASSSASATQDLYVHLPVSPASLSFVYVVPNK</sequence>
<dbReference type="GO" id="GO:0008360">
    <property type="term" value="P:regulation of cell shape"/>
    <property type="evidence" value="ECO:0007669"/>
    <property type="project" value="UniProtKB-KW"/>
</dbReference>
<dbReference type="GO" id="GO:0005886">
    <property type="term" value="C:plasma membrane"/>
    <property type="evidence" value="ECO:0007669"/>
    <property type="project" value="TreeGrafter"/>
</dbReference>
<dbReference type="InterPro" id="IPR042175">
    <property type="entry name" value="Cell/Rod_MreC_2"/>
</dbReference>
<dbReference type="Gene3D" id="2.40.10.350">
    <property type="entry name" value="Rod shape-determining protein MreC, domain 2"/>
    <property type="match status" value="1"/>
</dbReference>
<evidence type="ECO:0000256" key="6">
    <source>
        <dbReference type="SAM" id="Phobius"/>
    </source>
</evidence>
<feature type="transmembrane region" description="Helical" evidence="6">
    <location>
        <begin position="20"/>
        <end position="40"/>
    </location>
</feature>
<feature type="domain" description="Rod shape-determining protein MreC beta-barrel core" evidence="7">
    <location>
        <begin position="128"/>
        <end position="259"/>
    </location>
</feature>
<dbReference type="PANTHER" id="PTHR34138">
    <property type="entry name" value="CELL SHAPE-DETERMINING PROTEIN MREC"/>
    <property type="match status" value="1"/>
</dbReference>
<keyword evidence="3" id="KW-0133">Cell shape</keyword>
<dbReference type="Pfam" id="PF04085">
    <property type="entry name" value="MreC"/>
    <property type="match status" value="1"/>
</dbReference>
<dbReference type="InterPro" id="IPR042177">
    <property type="entry name" value="Cell/Rod_1"/>
</dbReference>
<proteinExistence type="inferred from homology"/>
<evidence type="ECO:0000256" key="5">
    <source>
        <dbReference type="SAM" id="Coils"/>
    </source>
</evidence>
<feature type="coiled-coil region" evidence="5">
    <location>
        <begin position="78"/>
        <end position="110"/>
    </location>
</feature>
<reference evidence="9" key="1">
    <citation type="submission" date="2017-09" db="EMBL/GenBank/DDBJ databases">
        <title>Depth-based differentiation of microbial function through sediment-hosted aquifers and enrichment of novel symbionts in the deep terrestrial subsurface.</title>
        <authorList>
            <person name="Probst A.J."/>
            <person name="Ladd B."/>
            <person name="Jarett J.K."/>
            <person name="Geller-Mcgrath D.E."/>
            <person name="Sieber C.M.K."/>
            <person name="Emerson J.B."/>
            <person name="Anantharaman K."/>
            <person name="Thomas B.C."/>
            <person name="Malmstrom R."/>
            <person name="Stieglmeier M."/>
            <person name="Klingl A."/>
            <person name="Woyke T."/>
            <person name="Ryan C.M."/>
            <person name="Banfield J.F."/>
        </authorList>
    </citation>
    <scope>NUCLEOTIDE SEQUENCE [LARGE SCALE GENOMIC DNA]</scope>
</reference>
<evidence type="ECO:0000313" key="8">
    <source>
        <dbReference type="EMBL" id="PIR84066.1"/>
    </source>
</evidence>
<name>A0A2H0UEG3_9BACT</name>
<organism evidence="8 9">
    <name type="scientific">Candidatus Kaiserbacteria bacterium CG10_big_fil_rev_8_21_14_0_10_51_14</name>
    <dbReference type="NCBI Taxonomy" id="1974610"/>
    <lineage>
        <taxon>Bacteria</taxon>
        <taxon>Candidatus Kaiseribacteriota</taxon>
    </lineage>
</organism>
<protein>
    <recommendedName>
        <fullName evidence="2">Cell shape-determining protein MreC</fullName>
    </recommendedName>
    <alternativeName>
        <fullName evidence="4">Cell shape protein MreC</fullName>
    </alternativeName>
</protein>
<evidence type="ECO:0000259" key="7">
    <source>
        <dbReference type="Pfam" id="PF04085"/>
    </source>
</evidence>
<dbReference type="PANTHER" id="PTHR34138:SF1">
    <property type="entry name" value="CELL SHAPE-DETERMINING PROTEIN MREC"/>
    <property type="match status" value="1"/>
</dbReference>
<evidence type="ECO:0000256" key="2">
    <source>
        <dbReference type="ARBA" id="ARBA00013855"/>
    </source>
</evidence>
<dbReference type="InterPro" id="IPR007221">
    <property type="entry name" value="MreC"/>
</dbReference>
<gene>
    <name evidence="8" type="ORF">COU18_01515</name>
</gene>
<evidence type="ECO:0000256" key="4">
    <source>
        <dbReference type="ARBA" id="ARBA00032089"/>
    </source>
</evidence>
<keyword evidence="6" id="KW-0472">Membrane</keyword>
<dbReference type="InterPro" id="IPR055342">
    <property type="entry name" value="MreC_beta-barrel_core"/>
</dbReference>
<dbReference type="Proteomes" id="UP000231192">
    <property type="component" value="Unassembled WGS sequence"/>
</dbReference>
<accession>A0A2H0UEG3</accession>
<dbReference type="EMBL" id="PFBK01000003">
    <property type="protein sequence ID" value="PIR84066.1"/>
    <property type="molecule type" value="Genomic_DNA"/>
</dbReference>
<comment type="caution">
    <text evidence="8">The sequence shown here is derived from an EMBL/GenBank/DDBJ whole genome shotgun (WGS) entry which is preliminary data.</text>
</comment>
<keyword evidence="5" id="KW-0175">Coiled coil</keyword>
<keyword evidence="6" id="KW-0812">Transmembrane</keyword>
<evidence type="ECO:0000313" key="9">
    <source>
        <dbReference type="Proteomes" id="UP000231192"/>
    </source>
</evidence>
<dbReference type="AlphaFoldDB" id="A0A2H0UEG3"/>
<keyword evidence="6" id="KW-1133">Transmembrane helix</keyword>
<evidence type="ECO:0000256" key="1">
    <source>
        <dbReference type="ARBA" id="ARBA00009369"/>
    </source>
</evidence>
<evidence type="ECO:0000256" key="3">
    <source>
        <dbReference type="ARBA" id="ARBA00022960"/>
    </source>
</evidence>
<comment type="similarity">
    <text evidence="1">Belongs to the MreC family.</text>
</comment>
<dbReference type="Gene3D" id="2.40.10.340">
    <property type="entry name" value="Rod shape-determining protein MreC, domain 1"/>
    <property type="match status" value="1"/>
</dbReference>